<evidence type="ECO:0000313" key="1">
    <source>
        <dbReference type="EMBL" id="KAF7802103.1"/>
    </source>
</evidence>
<name>A0A834SEH1_9FABA</name>
<protein>
    <submittedName>
        <fullName evidence="1">Uncharacterized protein</fullName>
    </submittedName>
</protein>
<evidence type="ECO:0000313" key="2">
    <source>
        <dbReference type="Proteomes" id="UP000634136"/>
    </source>
</evidence>
<keyword evidence="2" id="KW-1185">Reference proteome</keyword>
<proteinExistence type="predicted"/>
<organism evidence="1 2">
    <name type="scientific">Senna tora</name>
    <dbReference type="NCBI Taxonomy" id="362788"/>
    <lineage>
        <taxon>Eukaryota</taxon>
        <taxon>Viridiplantae</taxon>
        <taxon>Streptophyta</taxon>
        <taxon>Embryophyta</taxon>
        <taxon>Tracheophyta</taxon>
        <taxon>Spermatophyta</taxon>
        <taxon>Magnoliopsida</taxon>
        <taxon>eudicotyledons</taxon>
        <taxon>Gunneridae</taxon>
        <taxon>Pentapetalae</taxon>
        <taxon>rosids</taxon>
        <taxon>fabids</taxon>
        <taxon>Fabales</taxon>
        <taxon>Fabaceae</taxon>
        <taxon>Caesalpinioideae</taxon>
        <taxon>Cassia clade</taxon>
        <taxon>Senna</taxon>
    </lineage>
</organism>
<dbReference type="EMBL" id="JAAIUW010000013">
    <property type="protein sequence ID" value="KAF7802103.1"/>
    <property type="molecule type" value="Genomic_DNA"/>
</dbReference>
<reference evidence="1" key="1">
    <citation type="submission" date="2020-09" db="EMBL/GenBank/DDBJ databases">
        <title>Genome-Enabled Discovery of Anthraquinone Biosynthesis in Senna tora.</title>
        <authorList>
            <person name="Kang S.-H."/>
            <person name="Pandey R.P."/>
            <person name="Lee C.-M."/>
            <person name="Sim J.-S."/>
            <person name="Jeong J.-T."/>
            <person name="Choi B.-S."/>
            <person name="Jung M."/>
            <person name="Ginzburg D."/>
            <person name="Zhao K."/>
            <person name="Won S.Y."/>
            <person name="Oh T.-J."/>
            <person name="Yu Y."/>
            <person name="Kim N.-H."/>
            <person name="Lee O.R."/>
            <person name="Lee T.-H."/>
            <person name="Bashyal P."/>
            <person name="Kim T.-S."/>
            <person name="Lee W.-H."/>
            <person name="Kawkins C."/>
            <person name="Kim C.-K."/>
            <person name="Kim J.S."/>
            <person name="Ahn B.O."/>
            <person name="Rhee S.Y."/>
            <person name="Sohng J.K."/>
        </authorList>
    </citation>
    <scope>NUCLEOTIDE SEQUENCE</scope>
    <source>
        <tissue evidence="1">Leaf</tissue>
    </source>
</reference>
<gene>
    <name evidence="1" type="ORF">G2W53_041214</name>
</gene>
<sequence length="80" mass="9424">MRSRVSFDQQIPWDSQIQREAIDLTHLCNNAFDMYFMNSLEILSRILLQNVFIHDFTVLPCDSESHSSIKSTRIPKHNDK</sequence>
<dbReference type="AlphaFoldDB" id="A0A834SEH1"/>
<comment type="caution">
    <text evidence="1">The sequence shown here is derived from an EMBL/GenBank/DDBJ whole genome shotgun (WGS) entry which is preliminary data.</text>
</comment>
<accession>A0A834SEH1</accession>
<dbReference type="Proteomes" id="UP000634136">
    <property type="component" value="Unassembled WGS sequence"/>
</dbReference>